<evidence type="ECO:0000256" key="5">
    <source>
        <dbReference type="ARBA" id="ARBA00022692"/>
    </source>
</evidence>
<dbReference type="GO" id="GO:0005886">
    <property type="term" value="C:plasma membrane"/>
    <property type="evidence" value="ECO:0007669"/>
    <property type="project" value="UniProtKB-SubCell"/>
</dbReference>
<dbReference type="PANTHER" id="PTHR43744">
    <property type="entry name" value="ABC TRANSPORTER PERMEASE PROTEIN MG189-RELATED-RELATED"/>
    <property type="match status" value="1"/>
</dbReference>
<dbReference type="Gene3D" id="1.10.3720.10">
    <property type="entry name" value="MetI-like"/>
    <property type="match status" value="1"/>
</dbReference>
<dbReference type="PROSITE" id="PS50928">
    <property type="entry name" value="ABC_TM1"/>
    <property type="match status" value="1"/>
</dbReference>
<accession>A0A7X2PD28</accession>
<evidence type="ECO:0000259" key="9">
    <source>
        <dbReference type="PROSITE" id="PS50928"/>
    </source>
</evidence>
<name>A0A7X2PD28_9SPIO</name>
<sequence length="283" mass="31592">MAALKGEKRFNTFLTILFTVICIFWVIPVVIVVLNAFKLNSFVKTNTFALPTGEMWAGFMNFVTGMSMGNYNFLKSVFYSFYITIFSTALILLCTSMSAWYVSRVDSLIARIVYYLCVFSMVVPFQMVMFTLSRTADTLKLNTPYTIPIIYLGFGAGLAIFTFSGFVKSVPLGMEEAAAIDGCGPVRTYFQIVLPVLKPTLISVAILEIMWVWNDYLLPYLVLDKNLYRTIPIQVQYLKGSYGAVELGATMAIILMGIIPVIIFYLCCQKYIIKGVAAGAVKG</sequence>
<feature type="transmembrane region" description="Helical" evidence="8">
    <location>
        <begin position="188"/>
        <end position="213"/>
    </location>
</feature>
<feature type="transmembrane region" description="Helical" evidence="8">
    <location>
        <begin position="77"/>
        <end position="100"/>
    </location>
</feature>
<evidence type="ECO:0000256" key="3">
    <source>
        <dbReference type="ARBA" id="ARBA00022448"/>
    </source>
</evidence>
<gene>
    <name evidence="10" type="ORF">FYJ80_07625</name>
</gene>
<proteinExistence type="inferred from homology"/>
<dbReference type="PANTHER" id="PTHR43744:SF8">
    <property type="entry name" value="SN-GLYCEROL-3-PHOSPHATE TRANSPORT SYSTEM PERMEASE PROTEIN UGPE"/>
    <property type="match status" value="1"/>
</dbReference>
<dbReference type="AlphaFoldDB" id="A0A7X2PD28"/>
<keyword evidence="5 8" id="KW-0812">Transmembrane</keyword>
<feature type="transmembrane region" description="Helical" evidence="8">
    <location>
        <begin position="12"/>
        <end position="37"/>
    </location>
</feature>
<evidence type="ECO:0000256" key="2">
    <source>
        <dbReference type="ARBA" id="ARBA00020515"/>
    </source>
</evidence>
<keyword evidence="6 8" id="KW-1133">Transmembrane helix</keyword>
<comment type="caution">
    <text evidence="10">The sequence shown here is derived from an EMBL/GenBank/DDBJ whole genome shotgun (WGS) entry which is preliminary data.</text>
</comment>
<dbReference type="InterPro" id="IPR000515">
    <property type="entry name" value="MetI-like"/>
</dbReference>
<evidence type="ECO:0000313" key="10">
    <source>
        <dbReference type="EMBL" id="MSU06644.1"/>
    </source>
</evidence>
<keyword evidence="4" id="KW-1003">Cell membrane</keyword>
<protein>
    <recommendedName>
        <fullName evidence="2">sn-glycerol-3-phosphate transport system permease protein UgpE</fullName>
    </recommendedName>
</protein>
<evidence type="ECO:0000256" key="6">
    <source>
        <dbReference type="ARBA" id="ARBA00022989"/>
    </source>
</evidence>
<dbReference type="InterPro" id="IPR035906">
    <property type="entry name" value="MetI-like_sf"/>
</dbReference>
<evidence type="ECO:0000256" key="1">
    <source>
        <dbReference type="ARBA" id="ARBA00004651"/>
    </source>
</evidence>
<keyword evidence="7 8" id="KW-0472">Membrane</keyword>
<evidence type="ECO:0000313" key="11">
    <source>
        <dbReference type="Proteomes" id="UP000460549"/>
    </source>
</evidence>
<reference evidence="10 11" key="1">
    <citation type="submission" date="2019-08" db="EMBL/GenBank/DDBJ databases">
        <title>In-depth cultivation of the pig gut microbiome towards novel bacterial diversity and tailored functional studies.</title>
        <authorList>
            <person name="Wylensek D."/>
            <person name="Hitch T.C.A."/>
            <person name="Clavel T."/>
        </authorList>
    </citation>
    <scope>NUCLEOTIDE SEQUENCE [LARGE SCALE GENOMIC DNA]</scope>
    <source>
        <strain evidence="10 11">NM-380-WT-3C1</strain>
    </source>
</reference>
<dbReference type="Proteomes" id="UP000460549">
    <property type="component" value="Unassembled WGS sequence"/>
</dbReference>
<dbReference type="EMBL" id="VUNN01000014">
    <property type="protein sequence ID" value="MSU06644.1"/>
    <property type="molecule type" value="Genomic_DNA"/>
</dbReference>
<feature type="transmembrane region" description="Helical" evidence="8">
    <location>
        <begin position="112"/>
        <end position="133"/>
    </location>
</feature>
<evidence type="ECO:0000256" key="8">
    <source>
        <dbReference type="RuleBase" id="RU363032"/>
    </source>
</evidence>
<dbReference type="RefSeq" id="WP_154425649.1">
    <property type="nucleotide sequence ID" value="NZ_VUNN01000014.1"/>
</dbReference>
<feature type="transmembrane region" description="Helical" evidence="8">
    <location>
        <begin position="145"/>
        <end position="167"/>
    </location>
</feature>
<dbReference type="SUPFAM" id="SSF161098">
    <property type="entry name" value="MetI-like"/>
    <property type="match status" value="1"/>
</dbReference>
<evidence type="ECO:0000256" key="7">
    <source>
        <dbReference type="ARBA" id="ARBA00023136"/>
    </source>
</evidence>
<comment type="subcellular location">
    <subcellularLocation>
        <location evidence="1 8">Cell membrane</location>
        <topology evidence="1 8">Multi-pass membrane protein</topology>
    </subcellularLocation>
</comment>
<feature type="domain" description="ABC transmembrane type-1" evidence="9">
    <location>
        <begin position="77"/>
        <end position="268"/>
    </location>
</feature>
<feature type="transmembrane region" description="Helical" evidence="8">
    <location>
        <begin position="247"/>
        <end position="267"/>
    </location>
</feature>
<keyword evidence="3 8" id="KW-0813">Transport</keyword>
<organism evidence="10 11">
    <name type="scientific">Bullifex porci</name>
    <dbReference type="NCBI Taxonomy" id="2606638"/>
    <lineage>
        <taxon>Bacteria</taxon>
        <taxon>Pseudomonadati</taxon>
        <taxon>Spirochaetota</taxon>
        <taxon>Spirochaetia</taxon>
        <taxon>Spirochaetales</taxon>
        <taxon>Spirochaetaceae</taxon>
        <taxon>Bullifex</taxon>
    </lineage>
</organism>
<dbReference type="Pfam" id="PF00528">
    <property type="entry name" value="BPD_transp_1"/>
    <property type="match status" value="1"/>
</dbReference>
<evidence type="ECO:0000256" key="4">
    <source>
        <dbReference type="ARBA" id="ARBA00022475"/>
    </source>
</evidence>
<dbReference type="GO" id="GO:0055085">
    <property type="term" value="P:transmembrane transport"/>
    <property type="evidence" value="ECO:0007669"/>
    <property type="project" value="InterPro"/>
</dbReference>
<comment type="similarity">
    <text evidence="8">Belongs to the binding-protein-dependent transport system permease family.</text>
</comment>
<dbReference type="CDD" id="cd06261">
    <property type="entry name" value="TM_PBP2"/>
    <property type="match status" value="1"/>
</dbReference>
<keyword evidence="11" id="KW-1185">Reference proteome</keyword>